<gene>
    <name evidence="1" type="ORF">CTRU02_207177</name>
</gene>
<keyword evidence="1" id="KW-0255">Endonuclease</keyword>
<evidence type="ECO:0000313" key="2">
    <source>
        <dbReference type="Proteomes" id="UP000805649"/>
    </source>
</evidence>
<proteinExistence type="predicted"/>
<reference evidence="1 2" key="1">
    <citation type="journal article" date="2020" name="Phytopathology">
        <title>Genome Sequence Resources of Colletotrichum truncatum, C. plurivorum, C. musicola, and C. sojae: Four Species Pathogenic to Soybean (Glycine max).</title>
        <authorList>
            <person name="Rogerio F."/>
            <person name="Boufleur T.R."/>
            <person name="Ciampi-Guillardi M."/>
            <person name="Sukno S.A."/>
            <person name="Thon M.R."/>
            <person name="Massola Junior N.S."/>
            <person name="Baroncelli R."/>
        </authorList>
    </citation>
    <scope>NUCLEOTIDE SEQUENCE [LARGE SCALE GENOMIC DNA]</scope>
    <source>
        <strain evidence="1 2">CMES1059</strain>
    </source>
</reference>
<keyword evidence="1" id="KW-0540">Nuclease</keyword>
<keyword evidence="1" id="KW-0269">Exonuclease</keyword>
<keyword evidence="1" id="KW-0378">Hydrolase</keyword>
<name>A0ACC3Z026_COLTU</name>
<organism evidence="1 2">
    <name type="scientific">Colletotrichum truncatum</name>
    <name type="common">Anthracnose fungus</name>
    <name type="synonym">Colletotrichum capsici</name>
    <dbReference type="NCBI Taxonomy" id="5467"/>
    <lineage>
        <taxon>Eukaryota</taxon>
        <taxon>Fungi</taxon>
        <taxon>Dikarya</taxon>
        <taxon>Ascomycota</taxon>
        <taxon>Pezizomycotina</taxon>
        <taxon>Sordariomycetes</taxon>
        <taxon>Hypocreomycetidae</taxon>
        <taxon>Glomerellales</taxon>
        <taxon>Glomerellaceae</taxon>
        <taxon>Colletotrichum</taxon>
        <taxon>Colletotrichum truncatum species complex</taxon>
    </lineage>
</organism>
<protein>
    <submittedName>
        <fullName evidence="1">Endonuclease exonuclease phosphatase family protein</fullName>
    </submittedName>
</protein>
<dbReference type="EMBL" id="VUJX02000004">
    <property type="protein sequence ID" value="KAL0937446.1"/>
    <property type="molecule type" value="Genomic_DNA"/>
</dbReference>
<dbReference type="Proteomes" id="UP000805649">
    <property type="component" value="Unassembled WGS sequence"/>
</dbReference>
<accession>A0ACC3Z026</accession>
<evidence type="ECO:0000313" key="1">
    <source>
        <dbReference type="EMBL" id="KAL0937446.1"/>
    </source>
</evidence>
<comment type="caution">
    <text evidence="1">The sequence shown here is derived from an EMBL/GenBank/DDBJ whole genome shotgun (WGS) entry which is preliminary data.</text>
</comment>
<keyword evidence="2" id="KW-1185">Reference proteome</keyword>
<sequence>MLRRLFFSTDHENPTYKPIYQSWHEYNHRNSDWEPVSDSTNTNAASGPHQQDDRKHEFTLASWNVDAFSPLPNDRLSAILSSLFDNSPSPDIIFLQEVCKPMISCILEDQRVRNSWYCSEKDGIGMAGHLFMTVTLISKSRFGPRASFGSLGKLSRIKYHSRYGRDALCSEVNILSSGKHEPKQPEYRRIQLINVHLDSLALTPSYRPRQLSVVATLLHEAGHGLVAGDFNPVLPEDQTLIEENNLIDAWKAVHGDEPGYTWGVDGNEPFPPNRMDRIAMIGLEPFRMEVMRPGKIPLPKAEHSPSKASSSIEAEEDVPWSDHSGLKCTFSVG</sequence>